<reference evidence="1 2" key="1">
    <citation type="submission" date="2014-02" db="EMBL/GenBank/DDBJ databases">
        <title>The small core and large imbalanced accessory genome model reveals a collaborative survival strategy of Sorangium cellulosum strains in nature.</title>
        <authorList>
            <person name="Han K."/>
            <person name="Peng R."/>
            <person name="Blom J."/>
            <person name="Li Y.-Z."/>
        </authorList>
    </citation>
    <scope>NUCLEOTIDE SEQUENCE [LARGE SCALE GENOMIC DNA]</scope>
    <source>
        <strain evidence="1 2">So0011-07</strain>
    </source>
</reference>
<proteinExistence type="predicted"/>
<dbReference type="AlphaFoldDB" id="A0A150REF6"/>
<organism evidence="1 2">
    <name type="scientific">Sorangium cellulosum</name>
    <name type="common">Polyangium cellulosum</name>
    <dbReference type="NCBI Taxonomy" id="56"/>
    <lineage>
        <taxon>Bacteria</taxon>
        <taxon>Pseudomonadati</taxon>
        <taxon>Myxococcota</taxon>
        <taxon>Polyangia</taxon>
        <taxon>Polyangiales</taxon>
        <taxon>Polyangiaceae</taxon>
        <taxon>Sorangium</taxon>
    </lineage>
</organism>
<dbReference type="Proteomes" id="UP000075635">
    <property type="component" value="Unassembled WGS sequence"/>
</dbReference>
<accession>A0A150REF6</accession>
<dbReference type="EMBL" id="JEMB01002757">
    <property type="protein sequence ID" value="KYF78664.1"/>
    <property type="molecule type" value="Genomic_DNA"/>
</dbReference>
<sequence>MTYPIIPLLIAASLLVMGCRTTCDDAAERLAECGAGLTTPALDTCDDHGECVAECIMETNCSDFSPANALSVFRIMVCNSDCKQ</sequence>
<gene>
    <name evidence="1" type="ORF">BE17_07625</name>
</gene>
<evidence type="ECO:0000313" key="2">
    <source>
        <dbReference type="Proteomes" id="UP000075635"/>
    </source>
</evidence>
<protein>
    <submittedName>
        <fullName evidence="1">Uncharacterized protein</fullName>
    </submittedName>
</protein>
<evidence type="ECO:0000313" key="1">
    <source>
        <dbReference type="EMBL" id="KYF78664.1"/>
    </source>
</evidence>
<comment type="caution">
    <text evidence="1">The sequence shown here is derived from an EMBL/GenBank/DDBJ whole genome shotgun (WGS) entry which is preliminary data.</text>
</comment>
<name>A0A150REF6_SORCE</name>